<gene>
    <name evidence="2" type="ORF">ACFPTP_06030</name>
</gene>
<proteinExistence type="predicted"/>
<feature type="transmembrane region" description="Helical" evidence="1">
    <location>
        <begin position="139"/>
        <end position="158"/>
    </location>
</feature>
<feature type="transmembrane region" description="Helical" evidence="1">
    <location>
        <begin position="16"/>
        <end position="34"/>
    </location>
</feature>
<keyword evidence="1" id="KW-0472">Membrane</keyword>
<evidence type="ECO:0000256" key="1">
    <source>
        <dbReference type="SAM" id="Phobius"/>
    </source>
</evidence>
<keyword evidence="1" id="KW-1133">Transmembrane helix</keyword>
<feature type="transmembrane region" description="Helical" evidence="1">
    <location>
        <begin position="100"/>
        <end position="119"/>
    </location>
</feature>
<organism evidence="2 3">
    <name type="scientific">Sporosarcina koreensis</name>
    <dbReference type="NCBI Taxonomy" id="334735"/>
    <lineage>
        <taxon>Bacteria</taxon>
        <taxon>Bacillati</taxon>
        <taxon>Bacillota</taxon>
        <taxon>Bacilli</taxon>
        <taxon>Bacillales</taxon>
        <taxon>Caryophanaceae</taxon>
        <taxon>Sporosarcina</taxon>
    </lineage>
</organism>
<feature type="transmembrane region" description="Helical" evidence="1">
    <location>
        <begin position="40"/>
        <end position="61"/>
    </location>
</feature>
<dbReference type="RefSeq" id="WP_381442970.1">
    <property type="nucleotide sequence ID" value="NZ_JBHSNP010000010.1"/>
</dbReference>
<name>A0ABW0TUT5_9BACL</name>
<dbReference type="Proteomes" id="UP001596071">
    <property type="component" value="Unassembled WGS sequence"/>
</dbReference>
<keyword evidence="3" id="KW-1185">Reference proteome</keyword>
<dbReference type="EMBL" id="JBHSNP010000010">
    <property type="protein sequence ID" value="MFC5602772.1"/>
    <property type="molecule type" value="Genomic_DNA"/>
</dbReference>
<feature type="transmembrane region" description="Helical" evidence="1">
    <location>
        <begin position="170"/>
        <end position="188"/>
    </location>
</feature>
<sequence length="199" mass="23214">MISKQDINKPVKADNLIVFTFFLHLLLLLVASSVPEGSFFFWMTINLTVEAFIMFRLLLLWRRYSKHEPRRYNSLQLYWILTGLSIFAMMPFVRATYGSVAFWPFLFGTVFLFLLSHLWKEKIASVFVNPRKTKHLIKWPKALAIIVIIGLVIMTVLRFTPAHPNLGHSIFIYMIGGFMGFCATPFSLDQERIEKLMDE</sequence>
<keyword evidence="1" id="KW-0812">Transmembrane</keyword>
<evidence type="ECO:0000313" key="3">
    <source>
        <dbReference type="Proteomes" id="UP001596071"/>
    </source>
</evidence>
<evidence type="ECO:0000313" key="2">
    <source>
        <dbReference type="EMBL" id="MFC5602772.1"/>
    </source>
</evidence>
<comment type="caution">
    <text evidence="2">The sequence shown here is derived from an EMBL/GenBank/DDBJ whole genome shotgun (WGS) entry which is preliminary data.</text>
</comment>
<protein>
    <submittedName>
        <fullName evidence="2">Uncharacterized protein</fullName>
    </submittedName>
</protein>
<feature type="transmembrane region" description="Helical" evidence="1">
    <location>
        <begin position="73"/>
        <end position="94"/>
    </location>
</feature>
<accession>A0ABW0TUT5</accession>
<reference evidence="3" key="1">
    <citation type="journal article" date="2019" name="Int. J. Syst. Evol. Microbiol.">
        <title>The Global Catalogue of Microorganisms (GCM) 10K type strain sequencing project: providing services to taxonomists for standard genome sequencing and annotation.</title>
        <authorList>
            <consortium name="The Broad Institute Genomics Platform"/>
            <consortium name="The Broad Institute Genome Sequencing Center for Infectious Disease"/>
            <person name="Wu L."/>
            <person name="Ma J."/>
        </authorList>
    </citation>
    <scope>NUCLEOTIDE SEQUENCE [LARGE SCALE GENOMIC DNA]</scope>
    <source>
        <strain evidence="3">KACC 11299</strain>
    </source>
</reference>